<evidence type="ECO:0000256" key="1">
    <source>
        <dbReference type="ARBA" id="ARBA00004571"/>
    </source>
</evidence>
<dbReference type="Pfam" id="PF07715">
    <property type="entry name" value="Plug"/>
    <property type="match status" value="1"/>
</dbReference>
<evidence type="ECO:0000256" key="6">
    <source>
        <dbReference type="ARBA" id="ARBA00023136"/>
    </source>
</evidence>
<dbReference type="Pfam" id="PF00593">
    <property type="entry name" value="TonB_dep_Rec_b-barrel"/>
    <property type="match status" value="1"/>
</dbReference>
<evidence type="ECO:0000256" key="9">
    <source>
        <dbReference type="RuleBase" id="RU003357"/>
    </source>
</evidence>
<dbReference type="InterPro" id="IPR036942">
    <property type="entry name" value="Beta-barrel_TonB_sf"/>
</dbReference>
<sequence>MPARRPSLRPTHLATAILLGLAVPGVVFAQDEASTSSAARTLDTVNVTGSRIKRTDVEAALPITIIQRAEIEAQGISSAEQLLQQLNIATSGSDSLAANNSISPPGQADGRGNNGLSGANLRGQGADATLVLLNGRRVAAHGLGGQVVDLNSIPFQAIDRVEVLRDGASAMYGTDAIGGVINFITRSDYQGLSATLGADVTDEGGGNIYRAGLLGGVGDLDSDRWNVWLAWNHKKNEILTGKDRDFTNSFRPDRGLSPDSRGGPFATIGSGAGTLINGNLTDPLGGGPQNWVNIADLPGGIGCENAGDLMGPYANEIWDYPTFRYACAWDYGRARTLQQASETNQLIGRFTFNISDRHQFYIEAMGSEVESKRRFEALQFTTAIPSTTNPATAAGTLDPYPLNDLTRATYDMVYGALLGHFGPQANLIYGNPIAYRWRCYECGPRQYTTTTKAMRLMLGLDGSIGNWNYTTGLSRSSSKAESVLTNGFVFTAPLKEMLRTGLINPFLLPGQSQTPEALAALESISADGTQLYSGETTTTTFDATFTGSLGFGLWAKDDVQAAFGAEWRREEYEFTGPALWDSTTYPTTGGSAWIYQAAGDANNYMTGKARNVKAVYAEFLVPVLDSLNATISGRYDDYDGFGGTFNPKYSFKWQPVDWLAFRGSYSTGFKVPDFAKLFRGTTESPSIGAGVDIADPATCPGGDPDASEAGCENIYPTILTGGNPNLKPEESEQRSIGVVFAPTSNFNVSVDWWEIERLATVRSTTLRELKDNYDIFRENWIRDASGNVVQIDQRYVNTGGTLTRGIEVDANLRGELAGGNWNIHFNGNYLDQYKTKTLETSPWSADQVGSYTQWGILPIEWKHTLSFGWAKGDWAHTLTQVYRDGYKDWVPRAISRGALDPADLPNYDPDVDEYITYNYSVSWTGMEGLKATFGIRNLLNTDPPFTVAYLDYGGGSGWEPRVADPRGRAFNLVLEYKFF</sequence>
<dbReference type="InterPro" id="IPR037066">
    <property type="entry name" value="Plug_dom_sf"/>
</dbReference>
<evidence type="ECO:0000259" key="13">
    <source>
        <dbReference type="Pfam" id="PF07715"/>
    </source>
</evidence>
<evidence type="ECO:0000256" key="5">
    <source>
        <dbReference type="ARBA" id="ARBA00023077"/>
    </source>
</evidence>
<protein>
    <submittedName>
        <fullName evidence="14">TonB-dependent receptor</fullName>
    </submittedName>
</protein>
<keyword evidence="4 8" id="KW-0812">Transmembrane</keyword>
<feature type="region of interest" description="Disordered" evidence="10">
    <location>
        <begin position="96"/>
        <end position="119"/>
    </location>
</feature>
<comment type="subcellular location">
    <subcellularLocation>
        <location evidence="1 8">Cell outer membrane</location>
        <topology evidence="1 8">Multi-pass membrane protein</topology>
    </subcellularLocation>
</comment>
<evidence type="ECO:0000256" key="2">
    <source>
        <dbReference type="ARBA" id="ARBA00022448"/>
    </source>
</evidence>
<accession>A0ABQ6ZM78</accession>
<evidence type="ECO:0000313" key="15">
    <source>
        <dbReference type="Proteomes" id="UP000781710"/>
    </source>
</evidence>
<gene>
    <name evidence="14" type="ORF">CSC78_00850</name>
</gene>
<keyword evidence="15" id="KW-1185">Reference proteome</keyword>
<keyword evidence="11" id="KW-0732">Signal</keyword>
<organism evidence="14 15">
    <name type="scientific">Pseudoxanthomonas japonensis</name>
    <dbReference type="NCBI Taxonomy" id="69284"/>
    <lineage>
        <taxon>Bacteria</taxon>
        <taxon>Pseudomonadati</taxon>
        <taxon>Pseudomonadota</taxon>
        <taxon>Gammaproteobacteria</taxon>
        <taxon>Lysobacterales</taxon>
        <taxon>Lysobacteraceae</taxon>
        <taxon>Pseudoxanthomonas</taxon>
    </lineage>
</organism>
<dbReference type="EMBL" id="PDWW01000001">
    <property type="protein sequence ID" value="KAF1727402.1"/>
    <property type="molecule type" value="Genomic_DNA"/>
</dbReference>
<feature type="signal peptide" evidence="11">
    <location>
        <begin position="1"/>
        <end position="29"/>
    </location>
</feature>
<feature type="domain" description="TonB-dependent receptor-like beta-barrel" evidence="12">
    <location>
        <begin position="409"/>
        <end position="938"/>
    </location>
</feature>
<proteinExistence type="inferred from homology"/>
<dbReference type="RefSeq" id="WP_162336016.1">
    <property type="nucleotide sequence ID" value="NZ_JBHSRQ010000007.1"/>
</dbReference>
<evidence type="ECO:0000313" key="14">
    <source>
        <dbReference type="EMBL" id="KAF1727402.1"/>
    </source>
</evidence>
<name>A0ABQ6ZM78_9GAMM</name>
<keyword evidence="7 8" id="KW-0998">Cell outer membrane</keyword>
<keyword evidence="3 8" id="KW-1134">Transmembrane beta strand</keyword>
<keyword evidence="2 8" id="KW-0813">Transport</keyword>
<keyword evidence="6 8" id="KW-0472">Membrane</keyword>
<evidence type="ECO:0000256" key="3">
    <source>
        <dbReference type="ARBA" id="ARBA00022452"/>
    </source>
</evidence>
<dbReference type="Gene3D" id="2.40.170.20">
    <property type="entry name" value="TonB-dependent receptor, beta-barrel domain"/>
    <property type="match status" value="1"/>
</dbReference>
<evidence type="ECO:0000256" key="7">
    <source>
        <dbReference type="ARBA" id="ARBA00023237"/>
    </source>
</evidence>
<evidence type="ECO:0000256" key="11">
    <source>
        <dbReference type="SAM" id="SignalP"/>
    </source>
</evidence>
<dbReference type="PANTHER" id="PTHR47234">
    <property type="match status" value="1"/>
</dbReference>
<evidence type="ECO:0000256" key="8">
    <source>
        <dbReference type="PROSITE-ProRule" id="PRU01360"/>
    </source>
</evidence>
<dbReference type="InterPro" id="IPR012910">
    <property type="entry name" value="Plug_dom"/>
</dbReference>
<feature type="domain" description="TonB-dependent receptor plug" evidence="13">
    <location>
        <begin position="58"/>
        <end position="180"/>
    </location>
</feature>
<evidence type="ECO:0000256" key="4">
    <source>
        <dbReference type="ARBA" id="ARBA00022692"/>
    </source>
</evidence>
<keyword evidence="14" id="KW-0675">Receptor</keyword>
<dbReference type="PROSITE" id="PS52016">
    <property type="entry name" value="TONB_DEPENDENT_REC_3"/>
    <property type="match status" value="1"/>
</dbReference>
<reference evidence="14 15" key="1">
    <citation type="submission" date="2017-10" db="EMBL/GenBank/DDBJ databases">
        <title>Whole genome sequencing of members of genus Pseudoxanthomonas.</title>
        <authorList>
            <person name="Kumar S."/>
            <person name="Bansal K."/>
            <person name="Kaur A."/>
            <person name="Patil P."/>
            <person name="Sharma S."/>
            <person name="Patil P.B."/>
        </authorList>
    </citation>
    <scope>NUCLEOTIDE SEQUENCE [LARGE SCALE GENOMIC DNA]</scope>
    <source>
        <strain evidence="14 15">DSM 17109</strain>
    </source>
</reference>
<dbReference type="InterPro" id="IPR000531">
    <property type="entry name" value="Beta-barrel_TonB"/>
</dbReference>
<comment type="caution">
    <text evidence="14">The sequence shown here is derived from an EMBL/GenBank/DDBJ whole genome shotgun (WGS) entry which is preliminary data.</text>
</comment>
<keyword evidence="5 9" id="KW-0798">TonB box</keyword>
<feature type="chain" id="PRO_5045871729" evidence="11">
    <location>
        <begin position="30"/>
        <end position="979"/>
    </location>
</feature>
<dbReference type="InterPro" id="IPR039426">
    <property type="entry name" value="TonB-dep_rcpt-like"/>
</dbReference>
<dbReference type="Gene3D" id="2.170.130.10">
    <property type="entry name" value="TonB-dependent receptor, plug domain"/>
    <property type="match status" value="1"/>
</dbReference>
<comment type="similarity">
    <text evidence="8 9">Belongs to the TonB-dependent receptor family.</text>
</comment>
<dbReference type="Proteomes" id="UP000781710">
    <property type="component" value="Unassembled WGS sequence"/>
</dbReference>
<evidence type="ECO:0000259" key="12">
    <source>
        <dbReference type="Pfam" id="PF00593"/>
    </source>
</evidence>
<dbReference type="SUPFAM" id="SSF56935">
    <property type="entry name" value="Porins"/>
    <property type="match status" value="1"/>
</dbReference>
<dbReference type="PANTHER" id="PTHR47234:SF2">
    <property type="entry name" value="TONB-DEPENDENT RECEPTOR"/>
    <property type="match status" value="1"/>
</dbReference>
<evidence type="ECO:0000256" key="10">
    <source>
        <dbReference type="SAM" id="MobiDB-lite"/>
    </source>
</evidence>